<feature type="domain" description="Uroporphyrinogen decarboxylase (URO-D)" evidence="1">
    <location>
        <begin position="2"/>
        <end position="81"/>
    </location>
</feature>
<dbReference type="Proteomes" id="UP000050535">
    <property type="component" value="Unassembled WGS sequence"/>
</dbReference>
<gene>
    <name evidence="2" type="ORF">SY89_02536</name>
</gene>
<reference evidence="3" key="1">
    <citation type="submission" date="2013-11" db="EMBL/GenBank/DDBJ databases">
        <authorList>
            <person name="Hoang H.T."/>
            <person name="Killian M.L."/>
            <person name="Madson D.M."/>
            <person name="Arruda P.H.E."/>
            <person name="Sun D."/>
            <person name="Schwartz K.J."/>
            <person name="Yoon K."/>
        </authorList>
    </citation>
    <scope>NUCLEOTIDE SEQUENCE [LARGE SCALE GENOMIC DNA]</scope>
    <source>
        <strain evidence="3">CDK2</strain>
    </source>
</reference>
<dbReference type="AlphaFoldDB" id="A0A0P7GSA8"/>
<dbReference type="InterPro" id="IPR000257">
    <property type="entry name" value="Uroporphyrinogen_deCOase"/>
</dbReference>
<evidence type="ECO:0000259" key="1">
    <source>
        <dbReference type="Pfam" id="PF01208"/>
    </source>
</evidence>
<dbReference type="EMBL" id="LGUC01000001">
    <property type="protein sequence ID" value="KPN31783.1"/>
    <property type="molecule type" value="Genomic_DNA"/>
</dbReference>
<accession>A0A0P7GSA8</accession>
<dbReference type="GO" id="GO:0004853">
    <property type="term" value="F:uroporphyrinogen decarboxylase activity"/>
    <property type="evidence" value="ECO:0007669"/>
    <property type="project" value="InterPro"/>
</dbReference>
<dbReference type="Pfam" id="PF01208">
    <property type="entry name" value="URO-D"/>
    <property type="match status" value="1"/>
</dbReference>
<dbReference type="InterPro" id="IPR038071">
    <property type="entry name" value="UROD/MetE-like_sf"/>
</dbReference>
<dbReference type="Gene3D" id="3.20.20.210">
    <property type="match status" value="1"/>
</dbReference>
<name>A0A0P7GSA8_9EURY</name>
<dbReference type="STRING" id="699431.SY89_02536"/>
<keyword evidence="3" id="KW-1185">Reference proteome</keyword>
<dbReference type="GO" id="GO:0006779">
    <property type="term" value="P:porphyrin-containing compound biosynthetic process"/>
    <property type="evidence" value="ECO:0007669"/>
    <property type="project" value="InterPro"/>
</dbReference>
<organism evidence="2 3">
    <name type="scientific">Halolamina pelagica</name>
    <dbReference type="NCBI Taxonomy" id="699431"/>
    <lineage>
        <taxon>Archaea</taxon>
        <taxon>Methanobacteriati</taxon>
        <taxon>Methanobacteriota</taxon>
        <taxon>Stenosarchaea group</taxon>
        <taxon>Halobacteria</taxon>
        <taxon>Halobacteriales</taxon>
        <taxon>Haloferacaceae</taxon>
    </lineage>
</organism>
<sequence length="84" mass="9226">MIALDWTVDMATARTELGERPVQGNLDPSLLFADPDTVRERTAEIIEAAGPAGHILNLGHGVNRDTPIEGVEAFVETAKNWEWE</sequence>
<evidence type="ECO:0000313" key="3">
    <source>
        <dbReference type="Proteomes" id="UP000050535"/>
    </source>
</evidence>
<evidence type="ECO:0000313" key="2">
    <source>
        <dbReference type="EMBL" id="KPN31783.1"/>
    </source>
</evidence>
<comment type="caution">
    <text evidence="2">The sequence shown here is derived from an EMBL/GenBank/DDBJ whole genome shotgun (WGS) entry which is preliminary data.</text>
</comment>
<protein>
    <submittedName>
        <fullName evidence="2">Uroporphyrinogen decarboxylase</fullName>
    </submittedName>
</protein>
<dbReference type="PANTHER" id="PTHR21091:SF169">
    <property type="entry name" value="UROPORPHYRINOGEN DECARBOXYLASE"/>
    <property type="match status" value="1"/>
</dbReference>
<dbReference type="SUPFAM" id="SSF51726">
    <property type="entry name" value="UROD/MetE-like"/>
    <property type="match status" value="1"/>
</dbReference>
<dbReference type="PANTHER" id="PTHR21091">
    <property type="entry name" value="METHYLTETRAHYDROFOLATE:HOMOCYSTEINE METHYLTRANSFERASE RELATED"/>
    <property type="match status" value="1"/>
</dbReference>
<proteinExistence type="predicted"/>